<dbReference type="Proteomes" id="UP001138997">
    <property type="component" value="Unassembled WGS sequence"/>
</dbReference>
<comment type="caution">
    <text evidence="1">The sequence shown here is derived from an EMBL/GenBank/DDBJ whole genome shotgun (WGS) entry which is preliminary data.</text>
</comment>
<name>A0A9X1NG36_9ACTN</name>
<keyword evidence="2" id="KW-1185">Reference proteome</keyword>
<protein>
    <submittedName>
        <fullName evidence="1">Uncharacterized protein</fullName>
    </submittedName>
</protein>
<accession>A0A9X1NG36</accession>
<reference evidence="1" key="1">
    <citation type="submission" date="2021-11" db="EMBL/GenBank/DDBJ databases">
        <title>Streptomyces corallinus and Kineosporia corallina sp. nov., two new coral-derived marine actinobacteria.</title>
        <authorList>
            <person name="Buangrab K."/>
            <person name="Sutthacheep M."/>
            <person name="Yeemin T."/>
            <person name="Harunari E."/>
            <person name="Igarashi Y."/>
            <person name="Sripreechasak P."/>
            <person name="Kanchanasin P."/>
            <person name="Tanasupawat S."/>
            <person name="Phongsopitanun W."/>
        </authorList>
    </citation>
    <scope>NUCLEOTIDE SEQUENCE</scope>
    <source>
        <strain evidence="1">JCM 31032</strain>
    </source>
</reference>
<proteinExistence type="predicted"/>
<dbReference type="AlphaFoldDB" id="A0A9X1NG36"/>
<sequence>MKRIDVLVCDEETVLALEFVYRSEDITVWFGNRTLAVMAREAFARWSLRGGDLIIDDLVFSSRGRAAHLTIDGRHTYVLAEATLADLAHHTRTGR</sequence>
<organism evidence="1 2">
    <name type="scientific">Kineosporia babensis</name>
    <dbReference type="NCBI Taxonomy" id="499548"/>
    <lineage>
        <taxon>Bacteria</taxon>
        <taxon>Bacillati</taxon>
        <taxon>Actinomycetota</taxon>
        <taxon>Actinomycetes</taxon>
        <taxon>Kineosporiales</taxon>
        <taxon>Kineosporiaceae</taxon>
        <taxon>Kineosporia</taxon>
    </lineage>
</organism>
<evidence type="ECO:0000313" key="1">
    <source>
        <dbReference type="EMBL" id="MCD5313478.1"/>
    </source>
</evidence>
<gene>
    <name evidence="1" type="ORF">LR394_21450</name>
</gene>
<dbReference type="RefSeq" id="WP_231444711.1">
    <property type="nucleotide sequence ID" value="NZ_JAJOMB010000012.1"/>
</dbReference>
<evidence type="ECO:0000313" key="2">
    <source>
        <dbReference type="Proteomes" id="UP001138997"/>
    </source>
</evidence>
<dbReference type="EMBL" id="JAJOMB010000012">
    <property type="protein sequence ID" value="MCD5313478.1"/>
    <property type="molecule type" value="Genomic_DNA"/>
</dbReference>